<comment type="catalytic activity">
    <reaction evidence="1 10">
        <text>S-ubiquitinyl-[E2 ubiquitin-conjugating enzyme]-L-cysteine + [acceptor protein]-L-lysine = [E2 ubiquitin-conjugating enzyme]-L-cysteine + N(6)-ubiquitinyl-[acceptor protein]-L-lysine.</text>
        <dbReference type="EC" id="2.3.2.27"/>
    </reaction>
</comment>
<keyword evidence="6 10" id="KW-0833">Ubl conjugation pathway</keyword>
<dbReference type="PANTHER" id="PTHR21497:SF26">
    <property type="entry name" value="E3 UBIQUITIN-PROTEIN LIGASE UBR1"/>
    <property type="match status" value="1"/>
</dbReference>
<evidence type="ECO:0000259" key="12">
    <source>
        <dbReference type="PROSITE" id="PS51157"/>
    </source>
</evidence>
<dbReference type="SUPFAM" id="SSF57850">
    <property type="entry name" value="RING/U-box"/>
    <property type="match status" value="1"/>
</dbReference>
<evidence type="ECO:0000256" key="1">
    <source>
        <dbReference type="ARBA" id="ARBA00000900"/>
    </source>
</evidence>
<feature type="compositionally biased region" description="Acidic residues" evidence="11">
    <location>
        <begin position="2109"/>
        <end position="2131"/>
    </location>
</feature>
<feature type="compositionally biased region" description="Basic and acidic residues" evidence="11">
    <location>
        <begin position="1155"/>
        <end position="1165"/>
    </location>
</feature>
<organism evidence="13 14">
    <name type="scientific">Pichia californica</name>
    <dbReference type="NCBI Taxonomy" id="460514"/>
    <lineage>
        <taxon>Eukaryota</taxon>
        <taxon>Fungi</taxon>
        <taxon>Dikarya</taxon>
        <taxon>Ascomycota</taxon>
        <taxon>Saccharomycotina</taxon>
        <taxon>Pichiomycetes</taxon>
        <taxon>Pichiales</taxon>
        <taxon>Pichiaceae</taxon>
        <taxon>Pichia</taxon>
    </lineage>
</organism>
<evidence type="ECO:0000313" key="14">
    <source>
        <dbReference type="Proteomes" id="UP000697127"/>
    </source>
</evidence>
<dbReference type="Pfam" id="PF02207">
    <property type="entry name" value="zf-UBR"/>
    <property type="match status" value="1"/>
</dbReference>
<dbReference type="SMART" id="SM00396">
    <property type="entry name" value="ZnF_UBR1"/>
    <property type="match status" value="1"/>
</dbReference>
<feature type="zinc finger region" description="UBR-type" evidence="9">
    <location>
        <begin position="102"/>
        <end position="173"/>
    </location>
</feature>
<evidence type="ECO:0000256" key="10">
    <source>
        <dbReference type="RuleBase" id="RU366018"/>
    </source>
</evidence>
<evidence type="ECO:0000256" key="11">
    <source>
        <dbReference type="SAM" id="MobiDB-lite"/>
    </source>
</evidence>
<dbReference type="Proteomes" id="UP000697127">
    <property type="component" value="Unassembled WGS sequence"/>
</dbReference>
<feature type="region of interest" description="Disordered" evidence="11">
    <location>
        <begin position="1952"/>
        <end position="1986"/>
    </location>
</feature>
<evidence type="ECO:0000256" key="7">
    <source>
        <dbReference type="ARBA" id="ARBA00022833"/>
    </source>
</evidence>
<dbReference type="CDD" id="cd19672">
    <property type="entry name" value="UBR-box_UBR1_like"/>
    <property type="match status" value="1"/>
</dbReference>
<dbReference type="EC" id="2.3.2.27" evidence="10"/>
<feature type="region of interest" description="Disordered" evidence="11">
    <location>
        <begin position="2088"/>
        <end position="2131"/>
    </location>
</feature>
<reference evidence="13" key="1">
    <citation type="submission" date="2020-11" db="EMBL/GenBank/DDBJ databases">
        <title>Kefir isolates.</title>
        <authorList>
            <person name="Marcisauskas S."/>
            <person name="Kim Y."/>
            <person name="Blasche S."/>
        </authorList>
    </citation>
    <scope>NUCLEOTIDE SEQUENCE</scope>
    <source>
        <strain evidence="13">Olga-1</strain>
    </source>
</reference>
<comment type="function">
    <text evidence="10">Ubiquitin ligase protein which is a component of the N-end rule pathway. Recognizes and binds to proteins bearing specific N-terminal residues that are destabilizing according to the N-end rule, leading to their ubiquitination and subsequent degradation.</text>
</comment>
<feature type="compositionally biased region" description="Basic residues" evidence="11">
    <location>
        <begin position="1166"/>
        <end position="1175"/>
    </location>
</feature>
<comment type="pathway">
    <text evidence="2 10">Protein modification; protein ubiquitination.</text>
</comment>
<dbReference type="FunFam" id="2.10.110.30:FF:000002">
    <property type="entry name" value="Putative e3 ubiquitin-protein ligase ubr3"/>
    <property type="match status" value="1"/>
</dbReference>
<keyword evidence="7 10" id="KW-0862">Zinc</keyword>
<evidence type="ECO:0000256" key="6">
    <source>
        <dbReference type="ARBA" id="ARBA00022786"/>
    </source>
</evidence>
<gene>
    <name evidence="13" type="primary">UBR1</name>
    <name evidence="13" type="ORF">C6P40_001471</name>
</gene>
<keyword evidence="3 10" id="KW-0808">Transferase</keyword>
<dbReference type="GO" id="GO:0005737">
    <property type="term" value="C:cytoplasm"/>
    <property type="evidence" value="ECO:0007669"/>
    <property type="project" value="TreeGrafter"/>
</dbReference>
<evidence type="ECO:0000256" key="5">
    <source>
        <dbReference type="ARBA" id="ARBA00022771"/>
    </source>
</evidence>
<feature type="region of interest" description="Disordered" evidence="11">
    <location>
        <begin position="1155"/>
        <end position="1175"/>
    </location>
</feature>
<dbReference type="Gene3D" id="2.10.110.30">
    <property type="match status" value="1"/>
</dbReference>
<dbReference type="EMBL" id="PUHW01000188">
    <property type="protein sequence ID" value="KAG0688052.1"/>
    <property type="molecule type" value="Genomic_DNA"/>
</dbReference>
<dbReference type="GO" id="GO:0071596">
    <property type="term" value="P:ubiquitin-dependent protein catabolic process via the N-end rule pathway"/>
    <property type="evidence" value="ECO:0007669"/>
    <property type="project" value="UniProtKB-UniRule"/>
</dbReference>
<dbReference type="Pfam" id="PF22960">
    <property type="entry name" value="WHD_UBR1"/>
    <property type="match status" value="1"/>
</dbReference>
<proteinExistence type="inferred from homology"/>
<dbReference type="InterPro" id="IPR003126">
    <property type="entry name" value="Znf_UBR"/>
</dbReference>
<evidence type="ECO:0000256" key="2">
    <source>
        <dbReference type="ARBA" id="ARBA00004906"/>
    </source>
</evidence>
<dbReference type="PROSITE" id="PS51157">
    <property type="entry name" value="ZF_UBR"/>
    <property type="match status" value="1"/>
</dbReference>
<protein>
    <recommendedName>
        <fullName evidence="10">E3 ubiquitin-protein ligase</fullName>
        <ecNumber evidence="10">2.3.2.27</ecNumber>
    </recommendedName>
</protein>
<dbReference type="GO" id="GO:0008270">
    <property type="term" value="F:zinc ion binding"/>
    <property type="evidence" value="ECO:0007669"/>
    <property type="project" value="UniProtKB-UniRule"/>
</dbReference>
<keyword evidence="14" id="KW-1185">Reference proteome</keyword>
<evidence type="ECO:0000256" key="4">
    <source>
        <dbReference type="ARBA" id="ARBA00022723"/>
    </source>
</evidence>
<evidence type="ECO:0000256" key="8">
    <source>
        <dbReference type="ARBA" id="ARBA00046341"/>
    </source>
</evidence>
<evidence type="ECO:0000256" key="9">
    <source>
        <dbReference type="PROSITE-ProRule" id="PRU00508"/>
    </source>
</evidence>
<keyword evidence="5 10" id="KW-0863">Zinc-finger</keyword>
<feature type="domain" description="UBR-type" evidence="12">
    <location>
        <begin position="102"/>
        <end position="173"/>
    </location>
</feature>
<dbReference type="GO" id="GO:0061630">
    <property type="term" value="F:ubiquitin protein ligase activity"/>
    <property type="evidence" value="ECO:0007669"/>
    <property type="project" value="UniProtKB-UniRule"/>
</dbReference>
<name>A0A9P7BDF9_9ASCO</name>
<accession>A0A9P7BDF9</accession>
<comment type="caution">
    <text evidence="13">The sequence shown here is derived from an EMBL/GenBank/DDBJ whole genome shotgun (WGS) entry which is preliminary data.</text>
</comment>
<sequence>MSSLPSFTNVDIDDYKNSNFAKELINQLLTIPTIEYFEHRTEILLFRSLHFALSDHGKYYDHFLPKEFVVYPRNWDQVNDASYSKGFYLDQIKKKTKGHNGHICASSIPFGKMVYNCYDCGVDPTCCMCEDCFNKEEHSDHNVGAHKSSGDAICDCGDSSSWKINLKCKANEKEIQFKKKLKPLPIQFKKNISILIRVLFDFILDVNLKTLAPLPDFKFKNSIKNSNYIKSRENFIKELSNLNTLPNIDIKTSNQMYKYKFIKNPPDYSENVTRIGNFMDYHCLVVWNDEFHNFDEANRFLNVAYKSSNNPENDNYPFWEFDYKIYSDMEINETGVQRLAKIIDEKGFVLYSRSKDRNILEEQVEQFKNFERSGHTKLTYTILTAKEYANIFMCRSILVWFEYLFENENILLSDFVKQELSTVLFEKASFSVKSMPLFNELQPSPYLLNENLQIPIYKESLTNFNSLLQLTPDQLDTKINKSSNPKSSIKYLKNSSRLQYLTFFEMRFPKEMRKNIKKLIIPTISNTHKSRFEFAKQILTILPICELNTAFFDREYHLSILETFRLQVYHDPNLGSEMLKLGLFENILDSILYIMIHSKFLNDNKYSISLLEDWKLKRTRNVFIQSIAGLDVLMKFLHSGLDQIFDDSFMIKIYRIFYAFNEIPKLIRRKGIHEEFQNELICISYYNSLTPMYAIAQNFSRICNGIKSKNEKVESAIILLTSIIYKNMTHLTYYNSNEIDYTTNKDGVSMSHPVGNLLVEIMRSYKFNDNQLTNKYVDKIIINEKNQIVLNIKDSSEKKYLSFAADEMLQPWAFHAQLSCNFWIRNGVYAEFANSMFYVFKPENCLYLIQQGLMNEGFELSNIAKRYMLLEPLINGSDFENTDYQEKLPTILHEFISLFYNLLTFRQYYDSNLSYDQILSLLDEYAIAAMVASSPMRYSELEKFPSNSNDFEKIVDKVTKYVPPVDSTSYGYYTLKDDYWQNIDPFSCLHGKISNSEIEEILIKKLSSIKGKKESDIVITPYIYPLNENDYAKFKRVGEFMRESTFVKIIFKILNYAVTTENDYHLNIILQLIHAIILDDEICNKGKSHGLKYFVEIPICNLLMTAAEKTDLPKYVSKKASTVLELLLLKDDDVLTSLTDCFGAAHIEEYRKSIKSKSNDTSDDKKKKKNAQKRQRKILNRMKKQQNAFLDNNKTFLETSENQVSSNSSVSNITTEKPSTEARSCIICKTPETNKAMFGIPVFISTSSNYWTIPTIDDCPPEFMVPGLPKIEESKAKIEGKSSCCREKLIAYGCPHGMHYSCFKTMLEKKHMTANNFSCPLCKGKYNMFIPSFKLGEIEVDAKSFKPKTFTVTKLHDSFNGNNVDGLSKQIFETSFNNVLSFNNSDYKSLVANITELNKSNESLNKSLPPFKVLLTSYYRNLRKGLYSQFSMPLLIASTLEMQEISSREQGTIAIPEILNLTLKSLLQYRILNSHEKFGNDGNFIKQQYFGYIIDNPYIGFMETAIILFTETNIALETCIKFSFMKRIVYTALSILQRFKVDPNNLKLDSILDKKIGKPNAIAVSAYTQIFQSIGNVLPDMKCSSYLNLIQSLHSILKSNFKNYERQVKYISMFFNTLPLDNGKSLMPNLNETLENLLRKESNNDKEFKDILIGGMPVSANDKLLSKSHKRDEKIDIIEYPQNIHLIKLSENLKEFALSGSNKTEKILYSTEMDDMLRVGLVKCSHVCLNCGTWLNKLSKHVKECKLSGYGTLFFNPMKNQMSLHLSKLITFKTFKIESPYLNKHGEPSKGVIGSGDAGALGVGRYEHLEKVWFDQSIIRKYMRESNIFFNSINGANDSANQAYIPGIFEPISQAKKGPDISQIEHFQRLLNMELVVFETIEDAINMNPRSQNNYNYDDEQEEESELLAMQGNENIIAGIRAFQQLNAGGGGVGAANNTVTMLPVDPPLGFDRETTDNEFDDEFDNEYDNGNDNFEDEDDEDNDGNFPPGGGFFQFMPQFGANGPFHMDNNDNFFRVDDNDDIEENGVPFQDLNIMNQLMNEFRNHNNGDQNFGNNLRDFDADDFENDNEEDGDYDIDSDGELYTEMQGDEQYMSSDMYGEEQYGNENSEQDEDWEDANDDVESDDVLEMW</sequence>
<evidence type="ECO:0000256" key="3">
    <source>
        <dbReference type="ARBA" id="ARBA00022679"/>
    </source>
</evidence>
<dbReference type="GO" id="GO:0000151">
    <property type="term" value="C:ubiquitin ligase complex"/>
    <property type="evidence" value="ECO:0007669"/>
    <property type="project" value="TreeGrafter"/>
</dbReference>
<dbReference type="InterPro" id="IPR055194">
    <property type="entry name" value="UBR1-like_WH"/>
</dbReference>
<feature type="compositionally biased region" description="Acidic residues" evidence="11">
    <location>
        <begin position="1957"/>
        <end position="1984"/>
    </location>
</feature>
<dbReference type="PANTHER" id="PTHR21497">
    <property type="entry name" value="UBIQUITIN LIGASE E3 ALPHA-RELATED"/>
    <property type="match status" value="1"/>
</dbReference>
<keyword evidence="4 10" id="KW-0479">Metal-binding</keyword>
<evidence type="ECO:0000313" key="13">
    <source>
        <dbReference type="EMBL" id="KAG0688052.1"/>
    </source>
</evidence>
<comment type="similarity">
    <text evidence="8 10">Belongs to the E3 ubiquitin-protein ligase UBR1-like family.</text>
</comment>
<dbReference type="InterPro" id="IPR039164">
    <property type="entry name" value="UBR1-like"/>
</dbReference>
<dbReference type="GO" id="GO:0016567">
    <property type="term" value="P:protein ubiquitination"/>
    <property type="evidence" value="ECO:0007669"/>
    <property type="project" value="UniProtKB-UniRule"/>
</dbReference>